<evidence type="ECO:0000256" key="1">
    <source>
        <dbReference type="SAM" id="MobiDB-lite"/>
    </source>
</evidence>
<sequence length="50" mass="5196">LVRAEEGSCGDAAGDDRRALPRGVPSDGCAVELARVRRGVLMPDRSAAES</sequence>
<evidence type="ECO:0000313" key="2">
    <source>
        <dbReference type="Proteomes" id="UP000050761"/>
    </source>
</evidence>
<dbReference type="Proteomes" id="UP000050761">
    <property type="component" value="Unassembled WGS sequence"/>
</dbReference>
<organism evidence="2 3">
    <name type="scientific">Heligmosomoides polygyrus</name>
    <name type="common">Parasitic roundworm</name>
    <dbReference type="NCBI Taxonomy" id="6339"/>
    <lineage>
        <taxon>Eukaryota</taxon>
        <taxon>Metazoa</taxon>
        <taxon>Ecdysozoa</taxon>
        <taxon>Nematoda</taxon>
        <taxon>Chromadorea</taxon>
        <taxon>Rhabditida</taxon>
        <taxon>Rhabditina</taxon>
        <taxon>Rhabditomorpha</taxon>
        <taxon>Strongyloidea</taxon>
        <taxon>Heligmosomidae</taxon>
        <taxon>Heligmosomoides</taxon>
    </lineage>
</organism>
<dbReference type="WBParaSite" id="HPBE_0002725301-mRNA-1">
    <property type="protein sequence ID" value="HPBE_0002725301-mRNA-1"/>
    <property type="gene ID" value="HPBE_0002725301"/>
</dbReference>
<protein>
    <submittedName>
        <fullName evidence="3">Tetracycline resistance protein class M</fullName>
    </submittedName>
</protein>
<accession>A0A183GX33</accession>
<keyword evidence="2" id="KW-1185">Reference proteome</keyword>
<name>A0A183GX33_HELPZ</name>
<evidence type="ECO:0000313" key="3">
    <source>
        <dbReference type="WBParaSite" id="HPBE_0002725301-mRNA-1"/>
    </source>
</evidence>
<proteinExistence type="predicted"/>
<dbReference type="AlphaFoldDB" id="A0A183GX33"/>
<reference evidence="3" key="1">
    <citation type="submission" date="2019-09" db="UniProtKB">
        <authorList>
            <consortium name="WormBaseParasite"/>
        </authorList>
    </citation>
    <scope>IDENTIFICATION</scope>
</reference>
<feature type="region of interest" description="Disordered" evidence="1">
    <location>
        <begin position="1"/>
        <end position="24"/>
    </location>
</feature>